<reference evidence="2 3" key="1">
    <citation type="submission" date="2024-02" db="EMBL/GenBank/DDBJ databases">
        <title>Genome analysis and characterization of Microbaculum marinisediminis sp. nov., isolated from marine sediment.</title>
        <authorList>
            <person name="Du Z.-J."/>
            <person name="Ye Y.-Q."/>
            <person name="Zhang Z.-R."/>
            <person name="Yuan S.-M."/>
            <person name="Zhang X.-Y."/>
        </authorList>
    </citation>
    <scope>NUCLEOTIDE SEQUENCE [LARGE SCALE GENOMIC DNA]</scope>
    <source>
        <strain evidence="2 3">SDUM1044001</strain>
    </source>
</reference>
<dbReference type="SUPFAM" id="SSF53335">
    <property type="entry name" value="S-adenosyl-L-methionine-dependent methyltransferases"/>
    <property type="match status" value="1"/>
</dbReference>
<dbReference type="NCBIfam" id="TIGR01444">
    <property type="entry name" value="fkbM_fam"/>
    <property type="match status" value="1"/>
</dbReference>
<evidence type="ECO:0000313" key="2">
    <source>
        <dbReference type="EMBL" id="MEJ8572829.1"/>
    </source>
</evidence>
<dbReference type="Gene3D" id="3.40.50.150">
    <property type="entry name" value="Vaccinia Virus protein VP39"/>
    <property type="match status" value="1"/>
</dbReference>
<dbReference type="InterPro" id="IPR052514">
    <property type="entry name" value="SAM-dependent_MTase"/>
</dbReference>
<proteinExistence type="predicted"/>
<accession>A0AAW9RTU9</accession>
<dbReference type="AlphaFoldDB" id="A0AAW9RTU9"/>
<dbReference type="RefSeq" id="WP_340330530.1">
    <property type="nucleotide sequence ID" value="NZ_JAZHOF010000006.1"/>
</dbReference>
<gene>
    <name evidence="2" type="ORF">V3328_15165</name>
</gene>
<keyword evidence="3" id="KW-1185">Reference proteome</keyword>
<dbReference type="PANTHER" id="PTHR34203">
    <property type="entry name" value="METHYLTRANSFERASE, FKBM FAMILY PROTEIN"/>
    <property type="match status" value="1"/>
</dbReference>
<feature type="domain" description="Methyltransferase FkbM" evidence="1">
    <location>
        <begin position="84"/>
        <end position="241"/>
    </location>
</feature>
<dbReference type="InterPro" id="IPR029063">
    <property type="entry name" value="SAM-dependent_MTases_sf"/>
</dbReference>
<name>A0AAW9RTU9_9HYPH</name>
<dbReference type="Proteomes" id="UP001378188">
    <property type="component" value="Unassembled WGS sequence"/>
</dbReference>
<comment type="caution">
    <text evidence="2">The sequence shown here is derived from an EMBL/GenBank/DDBJ whole genome shotgun (WGS) entry which is preliminary data.</text>
</comment>
<sequence length="303" mass="33438">MVPTAAELVERLPRPLRRHRLMTAWMRLTGEPPIQLVRIRDDSHGYADMSDGFLRLIPIEGGFEADFFHVADSFLQDQGGVFMDVGANFGLLSFGLAGRHGDRIDFHLFEPNPALVDTIRRTHALFPEMRLNLVAAAVSDRDGTVRLEINKEQTGASHISKTGGLEVPAITLDGYIGEHGVERVGLLKLDVEGFELAALRGAEESLRNRVIQAVYFEYFEKNLIRFGPPGELISFLDEAGFTTCFCRPCDYDPRGGATRTLAEGLPGHGLDLLPAQGHTLPAMTDLLAVPREALVRLPARRDA</sequence>
<keyword evidence="2" id="KW-0489">Methyltransferase</keyword>
<dbReference type="PANTHER" id="PTHR34203:SF15">
    <property type="entry name" value="SLL1173 PROTEIN"/>
    <property type="match status" value="1"/>
</dbReference>
<organism evidence="2 3">
    <name type="scientific">Microbaculum marinum</name>
    <dbReference type="NCBI Taxonomy" id="1764581"/>
    <lineage>
        <taxon>Bacteria</taxon>
        <taxon>Pseudomonadati</taxon>
        <taxon>Pseudomonadota</taxon>
        <taxon>Alphaproteobacteria</taxon>
        <taxon>Hyphomicrobiales</taxon>
        <taxon>Tepidamorphaceae</taxon>
        <taxon>Microbaculum</taxon>
    </lineage>
</organism>
<dbReference type="GO" id="GO:0008168">
    <property type="term" value="F:methyltransferase activity"/>
    <property type="evidence" value="ECO:0007669"/>
    <property type="project" value="UniProtKB-KW"/>
</dbReference>
<dbReference type="GO" id="GO:0032259">
    <property type="term" value="P:methylation"/>
    <property type="evidence" value="ECO:0007669"/>
    <property type="project" value="UniProtKB-KW"/>
</dbReference>
<evidence type="ECO:0000313" key="3">
    <source>
        <dbReference type="Proteomes" id="UP001378188"/>
    </source>
</evidence>
<evidence type="ECO:0000259" key="1">
    <source>
        <dbReference type="Pfam" id="PF05050"/>
    </source>
</evidence>
<dbReference type="EMBL" id="JAZHOF010000006">
    <property type="protein sequence ID" value="MEJ8572829.1"/>
    <property type="molecule type" value="Genomic_DNA"/>
</dbReference>
<protein>
    <submittedName>
        <fullName evidence="2">FkbM family methyltransferase</fullName>
    </submittedName>
</protein>
<dbReference type="Pfam" id="PF05050">
    <property type="entry name" value="Methyltransf_21"/>
    <property type="match status" value="1"/>
</dbReference>
<keyword evidence="2" id="KW-0808">Transferase</keyword>
<dbReference type="InterPro" id="IPR006342">
    <property type="entry name" value="FkbM_mtfrase"/>
</dbReference>